<dbReference type="InterPro" id="IPR016071">
    <property type="entry name" value="Staphylococal_nuclease_OB-fold"/>
</dbReference>
<dbReference type="KEGG" id="blag:BLTE_08270"/>
<dbReference type="PANTHER" id="PTHR12302">
    <property type="entry name" value="EBNA2 BINDING PROTEIN P100"/>
    <property type="match status" value="1"/>
</dbReference>
<name>A0A348FXV9_9HYPH</name>
<dbReference type="RefSeq" id="WP_126397878.1">
    <property type="nucleotide sequence ID" value="NZ_AP018907.1"/>
</dbReference>
<dbReference type="OrthoDB" id="9805504at2"/>
<dbReference type="InterPro" id="IPR035437">
    <property type="entry name" value="SNase_OB-fold_sf"/>
</dbReference>
<evidence type="ECO:0000259" key="2">
    <source>
        <dbReference type="PROSITE" id="PS50830"/>
    </source>
</evidence>
<sequence length="157" mass="17013">MIRILLVLLVLVSPAAAEPILGRASVIDGDTIEIHGGRIRLSGIDAPESSQHCRNRSTGAPILCGGQSAMKLADLIGPSVVACTPDGTDRYGRTLAHCSARGIDLGDAMVRSGWALSFIRYSHEYDSAEAEARAAKRGLWGTEFVEPWEWRRAQRSR</sequence>
<evidence type="ECO:0000313" key="3">
    <source>
        <dbReference type="EMBL" id="BBF92142.1"/>
    </source>
</evidence>
<dbReference type="EMBL" id="AP018907">
    <property type="protein sequence ID" value="BBF92142.1"/>
    <property type="molecule type" value="Genomic_DNA"/>
</dbReference>
<feature type="domain" description="TNase-like" evidence="2">
    <location>
        <begin position="26"/>
        <end position="142"/>
    </location>
</feature>
<accession>A0A348FXV9</accession>
<gene>
    <name evidence="3" type="ORF">BLTE_08270</name>
</gene>
<proteinExistence type="predicted"/>
<dbReference type="SMART" id="SM00318">
    <property type="entry name" value="SNc"/>
    <property type="match status" value="1"/>
</dbReference>
<dbReference type="SUPFAM" id="SSF50199">
    <property type="entry name" value="Staphylococcal nuclease"/>
    <property type="match status" value="1"/>
</dbReference>
<reference evidence="3 4" key="1">
    <citation type="submission" date="2018-08" db="EMBL/GenBank/DDBJ databases">
        <title>Complete genome sequencing of Blastochloris tepida GI.</title>
        <authorList>
            <person name="Tsukatani Y."/>
            <person name="Mori H."/>
        </authorList>
    </citation>
    <scope>NUCLEOTIDE SEQUENCE [LARGE SCALE GENOMIC DNA]</scope>
    <source>
        <strain evidence="3 4">GI</strain>
    </source>
</reference>
<evidence type="ECO:0000313" key="4">
    <source>
        <dbReference type="Proteomes" id="UP000266934"/>
    </source>
</evidence>
<protein>
    <recommendedName>
        <fullName evidence="2">TNase-like domain-containing protein</fullName>
    </recommendedName>
</protein>
<dbReference type="Pfam" id="PF00565">
    <property type="entry name" value="SNase"/>
    <property type="match status" value="1"/>
</dbReference>
<keyword evidence="4" id="KW-1185">Reference proteome</keyword>
<keyword evidence="1" id="KW-0732">Signal</keyword>
<organism evidence="3 4">
    <name type="scientific">Blastochloris tepida</name>
    <dbReference type="NCBI Taxonomy" id="2233851"/>
    <lineage>
        <taxon>Bacteria</taxon>
        <taxon>Pseudomonadati</taxon>
        <taxon>Pseudomonadota</taxon>
        <taxon>Alphaproteobacteria</taxon>
        <taxon>Hyphomicrobiales</taxon>
        <taxon>Blastochloridaceae</taxon>
        <taxon>Blastochloris</taxon>
    </lineage>
</organism>
<dbReference type="PROSITE" id="PS50830">
    <property type="entry name" value="TNASE_3"/>
    <property type="match status" value="1"/>
</dbReference>
<dbReference type="Proteomes" id="UP000266934">
    <property type="component" value="Chromosome"/>
</dbReference>
<dbReference type="Gene3D" id="2.40.50.90">
    <property type="match status" value="1"/>
</dbReference>
<feature type="chain" id="PRO_5017079515" description="TNase-like domain-containing protein" evidence="1">
    <location>
        <begin position="18"/>
        <end position="157"/>
    </location>
</feature>
<feature type="signal peptide" evidence="1">
    <location>
        <begin position="1"/>
        <end position="17"/>
    </location>
</feature>
<dbReference type="AlphaFoldDB" id="A0A348FXV9"/>
<dbReference type="PANTHER" id="PTHR12302:SF26">
    <property type="entry name" value="BLR1266 PROTEIN"/>
    <property type="match status" value="1"/>
</dbReference>
<evidence type="ECO:0000256" key="1">
    <source>
        <dbReference type="SAM" id="SignalP"/>
    </source>
</evidence>